<organism evidence="2 3">
    <name type="scientific">Halobium salinum</name>
    <dbReference type="NCBI Taxonomy" id="1364940"/>
    <lineage>
        <taxon>Archaea</taxon>
        <taxon>Methanobacteriati</taxon>
        <taxon>Methanobacteriota</taxon>
        <taxon>Stenosarchaea group</taxon>
        <taxon>Halobacteria</taxon>
        <taxon>Halobacteriales</taxon>
        <taxon>Haloferacaceae</taxon>
        <taxon>Halobium</taxon>
    </lineage>
</organism>
<dbReference type="Proteomes" id="UP001595921">
    <property type="component" value="Unassembled WGS sequence"/>
</dbReference>
<evidence type="ECO:0000313" key="2">
    <source>
        <dbReference type="EMBL" id="MFC4359812.1"/>
    </source>
</evidence>
<reference evidence="2 3" key="1">
    <citation type="journal article" date="2019" name="Int. J. Syst. Evol. Microbiol.">
        <title>The Global Catalogue of Microorganisms (GCM) 10K type strain sequencing project: providing services to taxonomists for standard genome sequencing and annotation.</title>
        <authorList>
            <consortium name="The Broad Institute Genomics Platform"/>
            <consortium name="The Broad Institute Genome Sequencing Center for Infectious Disease"/>
            <person name="Wu L."/>
            <person name="Ma J."/>
        </authorList>
    </citation>
    <scope>NUCLEOTIDE SEQUENCE [LARGE SCALE GENOMIC DNA]</scope>
    <source>
        <strain evidence="2 3">CGMCC 1.12553</strain>
    </source>
</reference>
<dbReference type="RefSeq" id="WP_267621225.1">
    <property type="nucleotide sequence ID" value="NZ_JAODIW010000006.1"/>
</dbReference>
<keyword evidence="3" id="KW-1185">Reference proteome</keyword>
<comment type="caution">
    <text evidence="2">The sequence shown here is derived from an EMBL/GenBank/DDBJ whole genome shotgun (WGS) entry which is preliminary data.</text>
</comment>
<gene>
    <name evidence="2" type="ORF">ACFO0N_17850</name>
</gene>
<dbReference type="Pfam" id="PF04229">
    <property type="entry name" value="GrpB"/>
    <property type="match status" value="1"/>
</dbReference>
<dbReference type="AlphaFoldDB" id="A0ABD5PG51"/>
<dbReference type="EMBL" id="JBHSDS010000008">
    <property type="protein sequence ID" value="MFC4359812.1"/>
    <property type="molecule type" value="Genomic_DNA"/>
</dbReference>
<accession>A0ABD5PG51</accession>
<dbReference type="SUPFAM" id="SSF81301">
    <property type="entry name" value="Nucleotidyltransferase"/>
    <property type="match status" value="1"/>
</dbReference>
<dbReference type="InterPro" id="IPR007344">
    <property type="entry name" value="GrpB/CoaE"/>
</dbReference>
<evidence type="ECO:0000256" key="1">
    <source>
        <dbReference type="SAM" id="Coils"/>
    </source>
</evidence>
<name>A0ABD5PG51_9EURY</name>
<dbReference type="InterPro" id="IPR043519">
    <property type="entry name" value="NT_sf"/>
</dbReference>
<dbReference type="Gene3D" id="3.30.460.10">
    <property type="entry name" value="Beta Polymerase, domain 2"/>
    <property type="match status" value="1"/>
</dbReference>
<dbReference type="PANTHER" id="PTHR34822:SF1">
    <property type="entry name" value="GRPB FAMILY PROTEIN"/>
    <property type="match status" value="1"/>
</dbReference>
<evidence type="ECO:0000313" key="3">
    <source>
        <dbReference type="Proteomes" id="UP001595921"/>
    </source>
</evidence>
<proteinExistence type="predicted"/>
<dbReference type="PANTHER" id="PTHR34822">
    <property type="entry name" value="GRPB DOMAIN PROTEIN (AFU_ORTHOLOGUE AFUA_1G01530)"/>
    <property type="match status" value="1"/>
</dbReference>
<keyword evidence="1" id="KW-0175">Coiled coil</keyword>
<protein>
    <submittedName>
        <fullName evidence="2">GrpB family protein</fullName>
    </submittedName>
</protein>
<sequence>MVGLHDDPIALVPSRHGEWRESFEAERERLVSVLQDRSLDDRLVRLEHVGSTAVPDLAAKDIVDVDLVVGDGAVGEVASAVVDDLGGTRYENSDEWNPVAREHDGQRFNVHVFAESGEKWRVSVVTRDVLRARDDLREEYEELKRDLATGTDDLEEYSMGKTEFVERVLRVARDGEEFQFEFAVPGA</sequence>
<feature type="coiled-coil region" evidence="1">
    <location>
        <begin position="126"/>
        <end position="153"/>
    </location>
</feature>